<feature type="domain" description="Mandelate racemase/muconate lactonizing enzyme C-terminal" evidence="4">
    <location>
        <begin position="128"/>
        <end position="231"/>
    </location>
</feature>
<reference evidence="5" key="1">
    <citation type="submission" date="2020-05" db="EMBL/GenBank/DDBJ databases">
        <authorList>
            <person name="Chiriac C."/>
            <person name="Salcher M."/>
            <person name="Ghai R."/>
            <person name="Kavagutti S V."/>
        </authorList>
    </citation>
    <scope>NUCLEOTIDE SEQUENCE</scope>
</reference>
<dbReference type="EC" id="4.2.1.40" evidence="3"/>
<accession>A0A6J7NZ52</accession>
<evidence type="ECO:0000256" key="2">
    <source>
        <dbReference type="ARBA" id="ARBA00005183"/>
    </source>
</evidence>
<evidence type="ECO:0000259" key="4">
    <source>
        <dbReference type="SMART" id="SM00922"/>
    </source>
</evidence>
<dbReference type="PANTHER" id="PTHR48080">
    <property type="entry name" value="D-GALACTONATE DEHYDRATASE-RELATED"/>
    <property type="match status" value="1"/>
</dbReference>
<dbReference type="Pfam" id="PF13378">
    <property type="entry name" value="MR_MLE_C"/>
    <property type="match status" value="1"/>
</dbReference>
<protein>
    <recommendedName>
        <fullName evidence="3">glucarate dehydratase</fullName>
        <ecNumber evidence="3">4.2.1.40</ecNumber>
    </recommendedName>
</protein>
<dbReference type="Gene3D" id="3.20.20.120">
    <property type="entry name" value="Enolase-like C-terminal domain"/>
    <property type="match status" value="1"/>
</dbReference>
<dbReference type="SUPFAM" id="SSF51604">
    <property type="entry name" value="Enolase C-terminal domain-like"/>
    <property type="match status" value="1"/>
</dbReference>
<proteinExistence type="predicted"/>
<dbReference type="EMBL" id="CAFBPB010000019">
    <property type="protein sequence ID" value="CAB4997978.1"/>
    <property type="molecule type" value="Genomic_DNA"/>
</dbReference>
<gene>
    <name evidence="5" type="ORF">UFOPK4049_00249</name>
</gene>
<dbReference type="InterPro" id="IPR029017">
    <property type="entry name" value="Enolase-like_N"/>
</dbReference>
<evidence type="ECO:0000256" key="1">
    <source>
        <dbReference type="ARBA" id="ARBA00001426"/>
    </source>
</evidence>
<dbReference type="CDD" id="cd03316">
    <property type="entry name" value="MR_like"/>
    <property type="match status" value="1"/>
</dbReference>
<dbReference type="GO" id="GO:0008872">
    <property type="term" value="F:glucarate dehydratase activity"/>
    <property type="evidence" value="ECO:0007669"/>
    <property type="project" value="UniProtKB-EC"/>
</dbReference>
<dbReference type="Gene3D" id="3.30.390.10">
    <property type="entry name" value="Enolase-like, N-terminal domain"/>
    <property type="match status" value="1"/>
</dbReference>
<dbReference type="AlphaFoldDB" id="A0A6J7NZ52"/>
<dbReference type="Pfam" id="PF02746">
    <property type="entry name" value="MR_MLE_N"/>
    <property type="match status" value="1"/>
</dbReference>
<comment type="pathway">
    <text evidence="2">Carbohydrate acid metabolism; D-glucarate degradation; 2,5-dioxopentanoate from D-glucarate: step 1/2.</text>
</comment>
<dbReference type="PANTHER" id="PTHR48080:SF4">
    <property type="entry name" value="GLUCARATE DEHYDRATASE"/>
    <property type="match status" value="1"/>
</dbReference>
<dbReference type="InterPro" id="IPR029065">
    <property type="entry name" value="Enolase_C-like"/>
</dbReference>
<dbReference type="SMART" id="SM00922">
    <property type="entry name" value="MR_MLE"/>
    <property type="match status" value="1"/>
</dbReference>
<dbReference type="InterPro" id="IPR013342">
    <property type="entry name" value="Mandelate_racemase_C"/>
</dbReference>
<evidence type="ECO:0000313" key="5">
    <source>
        <dbReference type="EMBL" id="CAB4997978.1"/>
    </source>
</evidence>
<evidence type="ECO:0000256" key="3">
    <source>
        <dbReference type="ARBA" id="ARBA00011973"/>
    </source>
</evidence>
<dbReference type="InterPro" id="IPR036849">
    <property type="entry name" value="Enolase-like_C_sf"/>
</dbReference>
<dbReference type="InterPro" id="IPR034593">
    <property type="entry name" value="DgoD-like"/>
</dbReference>
<dbReference type="InterPro" id="IPR013341">
    <property type="entry name" value="Mandelate_racemase_N_dom"/>
</dbReference>
<name>A0A6J7NZ52_9ZZZZ</name>
<organism evidence="5">
    <name type="scientific">freshwater metagenome</name>
    <dbReference type="NCBI Taxonomy" id="449393"/>
    <lineage>
        <taxon>unclassified sequences</taxon>
        <taxon>metagenomes</taxon>
        <taxon>ecological metagenomes</taxon>
    </lineage>
</organism>
<comment type="catalytic activity">
    <reaction evidence="1">
        <text>D-glucarate = 5-dehydro-4-deoxy-D-glucarate + H2O</text>
        <dbReference type="Rhea" id="RHEA:14573"/>
        <dbReference type="ChEBI" id="CHEBI:15377"/>
        <dbReference type="ChEBI" id="CHEBI:30612"/>
        <dbReference type="ChEBI" id="CHEBI:42819"/>
        <dbReference type="EC" id="4.2.1.40"/>
    </reaction>
</comment>
<dbReference type="SUPFAM" id="SSF54826">
    <property type="entry name" value="Enolase N-terminal domain-like"/>
    <property type="match status" value="1"/>
</dbReference>
<sequence length="368" mass="41006">MKITEIKSYTIELEPAQGEDYRYHRLGITEVLTDEGITGYGFRKVDKDLLEKQVKPGLIGQDPRNITALLATGSLKGCATVENALWDISGKAVGVPIRTLLGAANETIPYYLTCVWPGKTDQSHLTTDEQADQIIKYYELGHKRFKFRGWRPNPLDDVEIVAKVRARVGGRDKIELMIDRTAHLPDWIWTYEQARDVALALQDLDATWLEEPFARDDLDSYRRLANEVDIPITGGEFSTELSIFKDYITTGAVDIIQPDVFIAGGIWRTRLVASLAEFYEMPCILHGTNGPDLAASLQVASTIPSCRMMEVALIFPPLTPQEMYAPLQRILKSDGLYDFRGDVIALSKAPGLGVEIDAAALAKCTRVD</sequence>